<dbReference type="EMBL" id="BSXG01000098">
    <property type="protein sequence ID" value="GME41479.1"/>
    <property type="molecule type" value="Genomic_DNA"/>
</dbReference>
<reference evidence="1" key="1">
    <citation type="submission" date="2024-09" db="EMBL/GenBank/DDBJ databases">
        <title>Draft Genome Sequences of Neofusicoccum parvum.</title>
        <authorList>
            <person name="Ashida A."/>
            <person name="Camagna M."/>
            <person name="Tanaka A."/>
            <person name="Takemoto D."/>
        </authorList>
    </citation>
    <scope>NUCLEOTIDE SEQUENCE</scope>
    <source>
        <strain evidence="1">PPO83</strain>
    </source>
</reference>
<comment type="caution">
    <text evidence="1">The sequence shown here is derived from an EMBL/GenBank/DDBJ whole genome shotgun (WGS) entry which is preliminary data.</text>
</comment>
<evidence type="ECO:0000313" key="2">
    <source>
        <dbReference type="Proteomes" id="UP001165186"/>
    </source>
</evidence>
<proteinExistence type="predicted"/>
<evidence type="ECO:0000313" key="1">
    <source>
        <dbReference type="EMBL" id="GME41479.1"/>
    </source>
</evidence>
<gene>
    <name evidence="1" type="primary">g4425</name>
    <name evidence="1" type="ORF">NpPPO83_00004425</name>
</gene>
<protein>
    <submittedName>
        <fullName evidence="1">Uncharacterized protein</fullName>
    </submittedName>
</protein>
<keyword evidence="2" id="KW-1185">Reference proteome</keyword>
<sequence>MFPAYASANTVPRGGDAVVKFRTAANRSRLPEPLRLFAYILQANTTDLQWYDEAYGVITAGGIDSRLPQTWFGSTDFIRTVNLITALDQLESDDAAGTHILELPDHKVLLHYLNSHDQLLRLHPDAELQYHPALAHWVKTLLLWSDDWPTAELPSSDTHIRRIVVRYVKHILIELSQSHEDAPGKVLRPSVFLLSYGESAPEPKLSIESYISILDKEAIPWRTWYQNVLPERALALGNPREEEKKTGTLDGAGGFEEWYAMNAGAEAETSPEAGSAVSEVAAQDPGQSALTCDQSEPSERLTMEEIVELSQKDPDQAQQMLVNLPIDLASMEVINGVLSTGKANLENRVVACNYIQHGLRKLEDTSSDGSTGTNDSDEPYSPSLDPEEKKRKVKLLVLFIRNLIRRGLVPIDSLQYDIQEICVRYAPIKEVRELNHWFQTGEEL</sequence>
<dbReference type="Proteomes" id="UP001165186">
    <property type="component" value="Unassembled WGS sequence"/>
</dbReference>
<organism evidence="1 2">
    <name type="scientific">Neofusicoccum parvum</name>
    <dbReference type="NCBI Taxonomy" id="310453"/>
    <lineage>
        <taxon>Eukaryota</taxon>
        <taxon>Fungi</taxon>
        <taxon>Dikarya</taxon>
        <taxon>Ascomycota</taxon>
        <taxon>Pezizomycotina</taxon>
        <taxon>Dothideomycetes</taxon>
        <taxon>Dothideomycetes incertae sedis</taxon>
        <taxon>Botryosphaeriales</taxon>
        <taxon>Botryosphaeriaceae</taxon>
        <taxon>Neofusicoccum</taxon>
    </lineage>
</organism>
<name>A0ACB5SHJ8_9PEZI</name>
<accession>A0ACB5SHJ8</accession>